<dbReference type="InterPro" id="IPR011009">
    <property type="entry name" value="Kinase-like_dom_sf"/>
</dbReference>
<dbReference type="PROSITE" id="PS50011">
    <property type="entry name" value="PROTEIN_KINASE_DOM"/>
    <property type="match status" value="1"/>
</dbReference>
<feature type="compositionally biased region" description="Pro residues" evidence="4">
    <location>
        <begin position="562"/>
        <end position="573"/>
    </location>
</feature>
<accession>A0A9P8LD93</accession>
<evidence type="ECO:0000256" key="4">
    <source>
        <dbReference type="SAM" id="MobiDB-lite"/>
    </source>
</evidence>
<dbReference type="PRINTS" id="PR01415">
    <property type="entry name" value="ANKYRIN"/>
</dbReference>
<dbReference type="PROSITE" id="PS00108">
    <property type="entry name" value="PROTEIN_KINASE_ST"/>
    <property type="match status" value="1"/>
</dbReference>
<feature type="repeat" description="ANK" evidence="3">
    <location>
        <begin position="403"/>
        <end position="435"/>
    </location>
</feature>
<evidence type="ECO:0000256" key="3">
    <source>
        <dbReference type="PROSITE-ProRule" id="PRU00023"/>
    </source>
</evidence>
<evidence type="ECO:0000256" key="2">
    <source>
        <dbReference type="ARBA" id="ARBA00023043"/>
    </source>
</evidence>
<evidence type="ECO:0000313" key="7">
    <source>
        <dbReference type="Proteomes" id="UP000750711"/>
    </source>
</evidence>
<dbReference type="GO" id="GO:0004672">
    <property type="term" value="F:protein kinase activity"/>
    <property type="evidence" value="ECO:0007669"/>
    <property type="project" value="InterPro"/>
</dbReference>
<dbReference type="SMART" id="SM00220">
    <property type="entry name" value="S_TKc"/>
    <property type="match status" value="1"/>
</dbReference>
<dbReference type="PROSITE" id="PS50297">
    <property type="entry name" value="ANK_REP_REGION"/>
    <property type="match status" value="3"/>
</dbReference>
<feature type="compositionally biased region" description="Basic and acidic residues" evidence="4">
    <location>
        <begin position="821"/>
        <end position="832"/>
    </location>
</feature>
<dbReference type="InterPro" id="IPR008271">
    <property type="entry name" value="Ser/Thr_kinase_AS"/>
</dbReference>
<organism evidence="6 7">
    <name type="scientific">Trichoglossum hirsutum</name>
    <dbReference type="NCBI Taxonomy" id="265104"/>
    <lineage>
        <taxon>Eukaryota</taxon>
        <taxon>Fungi</taxon>
        <taxon>Dikarya</taxon>
        <taxon>Ascomycota</taxon>
        <taxon>Pezizomycotina</taxon>
        <taxon>Geoglossomycetes</taxon>
        <taxon>Geoglossales</taxon>
        <taxon>Geoglossaceae</taxon>
        <taxon>Trichoglossum</taxon>
    </lineage>
</organism>
<evidence type="ECO:0000313" key="6">
    <source>
        <dbReference type="EMBL" id="KAH0561961.1"/>
    </source>
</evidence>
<dbReference type="CDD" id="cd00180">
    <property type="entry name" value="PKc"/>
    <property type="match status" value="1"/>
</dbReference>
<sequence>MTAELSGETYEHWVYDSKDQVPFRHVDHLGLGSFGIVDKVQRTSGPFQGKVYARKVLFLPKNTSERERVLASIQNEVRIAKSVRHRHVVRLIETYLCGKKYAMIMTPAAEENLREYLSRVDGSLLDPGVQELRERIPPWFRCLVSAVTYLHAQDIRHRDIKPLNILIRNGNILLTDFGAAMRLPGETIPVETGTRGTKKYCAPEMAKGYRSGRPADIYSLGVVFLEMLSVHSGFKELARSSDLPQSNSSQSNAGSIDSQSNASNVDIVSQWIGSLKNTPRDAPWYAAVLFLCRNMLQIERGQRPTADAVRLCWSYQPFSALPPTPCECSKSPDGPDRYRIEGVNKALRKASGNGHKLAVCLLIENGAAINHSGALILASREGQRDIVQILLEKGGGVEERDKRGGTALHAAAERGRDEVVLLLLKKGADIRAKDNGEQTALHRAASRGHEAAVQLLLSKSANVAAKDNDGWTALHVAAKNGHEGAIQLLVGGGADVEAKDNNKLTAQSLAERPGHTTAAQLLARLLAERKDKVETKKDGIGSRLLSRKRKHSEASSTYRTPHLPPENPPPQIRPPNQLGLLPTPPSSSEDTLPHPQPRQEPGQFPAPPLSLEDPPSNHRPFQDPDLLLTPPSSSEDPPSHLQRRQVAGKLSASPSSPEDPSPNPRPSQGPDLLPTPPPSADDSPPRLPPVQGPGPPFALSQPLKNPSPSQPQPHQGIGSRLSLVSPPKDPPPPHSLPYQRQDSPPIPPPPPKDLPPQPQPPLHRATDQPPTQLLSQSSPSTQTPPRNEPDRFHTSLPPHQCHSSQFLSQEDLRDFYFPAIHRNDTDLTKRNTLDSATSADALATE</sequence>
<dbReference type="Pfam" id="PF12796">
    <property type="entry name" value="Ank_2"/>
    <property type="match status" value="2"/>
</dbReference>
<dbReference type="AlphaFoldDB" id="A0A9P8LD93"/>
<feature type="region of interest" description="Disordered" evidence="4">
    <location>
        <begin position="821"/>
        <end position="845"/>
    </location>
</feature>
<dbReference type="PROSITE" id="PS50088">
    <property type="entry name" value="ANK_REPEAT"/>
    <property type="match status" value="4"/>
</dbReference>
<feature type="region of interest" description="Disordered" evidence="4">
    <location>
        <begin position="240"/>
        <end position="260"/>
    </location>
</feature>
<name>A0A9P8LD93_9PEZI</name>
<feature type="compositionally biased region" description="Pro residues" evidence="4">
    <location>
        <begin position="657"/>
        <end position="696"/>
    </location>
</feature>
<dbReference type="InterPro" id="IPR000719">
    <property type="entry name" value="Prot_kinase_dom"/>
</dbReference>
<evidence type="ECO:0000256" key="1">
    <source>
        <dbReference type="ARBA" id="ARBA00022737"/>
    </source>
</evidence>
<dbReference type="Pfam" id="PF00069">
    <property type="entry name" value="Pkinase"/>
    <property type="match status" value="1"/>
</dbReference>
<feature type="domain" description="Protein kinase" evidence="5">
    <location>
        <begin position="23"/>
        <end position="319"/>
    </location>
</feature>
<feature type="compositionally biased region" description="Low complexity" evidence="4">
    <location>
        <begin position="768"/>
        <end position="785"/>
    </location>
</feature>
<feature type="compositionally biased region" description="Pro residues" evidence="4">
    <location>
        <begin position="594"/>
        <end position="608"/>
    </location>
</feature>
<dbReference type="EMBL" id="JAGHQM010000442">
    <property type="protein sequence ID" value="KAH0561961.1"/>
    <property type="molecule type" value="Genomic_DNA"/>
</dbReference>
<comment type="caution">
    <text evidence="6">The sequence shown here is derived from an EMBL/GenBank/DDBJ whole genome shotgun (WGS) entry which is preliminary data.</text>
</comment>
<dbReference type="Gene3D" id="1.10.510.10">
    <property type="entry name" value="Transferase(Phosphotransferase) domain 1"/>
    <property type="match status" value="1"/>
</dbReference>
<keyword evidence="1" id="KW-0677">Repeat</keyword>
<feature type="repeat" description="ANK" evidence="3">
    <location>
        <begin position="436"/>
        <end position="468"/>
    </location>
</feature>
<evidence type="ECO:0000259" key="5">
    <source>
        <dbReference type="PROSITE" id="PS50011"/>
    </source>
</evidence>
<dbReference type="InterPro" id="IPR036770">
    <property type="entry name" value="Ankyrin_rpt-contain_sf"/>
</dbReference>
<reference evidence="6" key="1">
    <citation type="submission" date="2021-03" db="EMBL/GenBank/DDBJ databases">
        <title>Comparative genomics and phylogenomic investigation of the class Geoglossomycetes provide insights into ecological specialization and systematics.</title>
        <authorList>
            <person name="Melie T."/>
            <person name="Pirro S."/>
            <person name="Miller A.N."/>
            <person name="Quandt A."/>
        </authorList>
    </citation>
    <scope>NUCLEOTIDE SEQUENCE</scope>
    <source>
        <strain evidence="6">CAQ_001_2017</strain>
    </source>
</reference>
<dbReference type="GO" id="GO:0005524">
    <property type="term" value="F:ATP binding"/>
    <property type="evidence" value="ECO:0007669"/>
    <property type="project" value="InterPro"/>
</dbReference>
<dbReference type="PANTHER" id="PTHR24171:SF10">
    <property type="entry name" value="ANKYRIN REPEAT DOMAIN-CONTAINING PROTEIN 29-LIKE"/>
    <property type="match status" value="1"/>
</dbReference>
<keyword evidence="2 3" id="KW-0040">ANK repeat</keyword>
<dbReference type="SUPFAM" id="SSF48403">
    <property type="entry name" value="Ankyrin repeat"/>
    <property type="match status" value="1"/>
</dbReference>
<dbReference type="SMART" id="SM00248">
    <property type="entry name" value="ANK"/>
    <property type="match status" value="4"/>
</dbReference>
<feature type="repeat" description="ANK" evidence="3">
    <location>
        <begin position="469"/>
        <end position="501"/>
    </location>
</feature>
<proteinExistence type="predicted"/>
<dbReference type="Gene3D" id="3.30.200.20">
    <property type="entry name" value="Phosphorylase Kinase, domain 1"/>
    <property type="match status" value="1"/>
</dbReference>
<feature type="compositionally biased region" description="Pro residues" evidence="4">
    <location>
        <begin position="744"/>
        <end position="761"/>
    </location>
</feature>
<dbReference type="Proteomes" id="UP000750711">
    <property type="component" value="Unassembled WGS sequence"/>
</dbReference>
<dbReference type="Gene3D" id="1.25.40.20">
    <property type="entry name" value="Ankyrin repeat-containing domain"/>
    <property type="match status" value="3"/>
</dbReference>
<gene>
    <name evidence="6" type="ORF">GP486_003333</name>
</gene>
<feature type="repeat" description="ANK" evidence="3">
    <location>
        <begin position="370"/>
        <end position="402"/>
    </location>
</feature>
<protein>
    <recommendedName>
        <fullName evidence="5">Protein kinase domain-containing protein</fullName>
    </recommendedName>
</protein>
<dbReference type="SUPFAM" id="SSF56112">
    <property type="entry name" value="Protein kinase-like (PK-like)"/>
    <property type="match status" value="1"/>
</dbReference>
<feature type="region of interest" description="Disordered" evidence="4">
    <location>
        <begin position="533"/>
        <end position="807"/>
    </location>
</feature>
<dbReference type="InterPro" id="IPR002110">
    <property type="entry name" value="Ankyrin_rpt"/>
</dbReference>
<keyword evidence="7" id="KW-1185">Reference proteome</keyword>
<dbReference type="PANTHER" id="PTHR24171">
    <property type="entry name" value="ANKYRIN REPEAT DOMAIN-CONTAINING PROTEIN 39-RELATED"/>
    <property type="match status" value="1"/>
</dbReference>